<dbReference type="EMBL" id="JTJM01000007">
    <property type="protein sequence ID" value="OBW93654.1"/>
    <property type="molecule type" value="Genomic_DNA"/>
</dbReference>
<accession>A0A1A7NXD2</accession>
<dbReference type="InterPro" id="IPR019613">
    <property type="entry name" value="DUF4198"/>
</dbReference>
<name>A0A1A7NXD2_9PAST</name>
<keyword evidence="1" id="KW-0732">Signal</keyword>
<gene>
    <name evidence="2" type="ORF">QV01_01785</name>
</gene>
<feature type="signal peptide" evidence="1">
    <location>
        <begin position="1"/>
        <end position="21"/>
    </location>
</feature>
<comment type="caution">
    <text evidence="2">The sequence shown here is derived from an EMBL/GenBank/DDBJ whole genome shotgun (WGS) entry which is preliminary data.</text>
</comment>
<evidence type="ECO:0000313" key="3">
    <source>
        <dbReference type="Proteomes" id="UP000243558"/>
    </source>
</evidence>
<dbReference type="Proteomes" id="UP000243558">
    <property type="component" value="Unassembled WGS sequence"/>
</dbReference>
<dbReference type="AlphaFoldDB" id="A0A1A7NXD2"/>
<organism evidence="2 3">
    <name type="scientific">Gallibacterium genomosp. 3</name>
    <dbReference type="NCBI Taxonomy" id="505345"/>
    <lineage>
        <taxon>Bacteria</taxon>
        <taxon>Pseudomonadati</taxon>
        <taxon>Pseudomonadota</taxon>
        <taxon>Gammaproteobacteria</taxon>
        <taxon>Pasteurellales</taxon>
        <taxon>Pasteurellaceae</taxon>
        <taxon>Gallibacterium</taxon>
    </lineage>
</organism>
<evidence type="ECO:0000256" key="1">
    <source>
        <dbReference type="SAM" id="SignalP"/>
    </source>
</evidence>
<evidence type="ECO:0000313" key="2">
    <source>
        <dbReference type="EMBL" id="OBW93654.1"/>
    </source>
</evidence>
<dbReference type="RefSeq" id="WP_065238709.1">
    <property type="nucleotide sequence ID" value="NZ_JTJM01000007.1"/>
</dbReference>
<reference evidence="2 3" key="1">
    <citation type="submission" date="2014-11" db="EMBL/GenBank/DDBJ databases">
        <title>Pan-genome of Gallibacterium spp.</title>
        <authorList>
            <person name="Kudirkiene E."/>
            <person name="Bojesen A.M."/>
        </authorList>
    </citation>
    <scope>NUCLEOTIDE SEQUENCE [LARGE SCALE GENOMIC DNA]</scope>
    <source>
        <strain evidence="2 3">F151</strain>
    </source>
</reference>
<keyword evidence="3" id="KW-1185">Reference proteome</keyword>
<protein>
    <submittedName>
        <fullName evidence="2">Membrane protein</fullName>
    </submittedName>
</protein>
<proteinExistence type="predicted"/>
<dbReference type="Pfam" id="PF10670">
    <property type="entry name" value="DUF4198"/>
    <property type="match status" value="1"/>
</dbReference>
<sequence>MEMKKKIILLLVSLFVSIADAHNVWIEPLNVSKHQYVVKFGHTETEGYPLKKLEEVSYVGEAGAILPIHVEFSKQREAFFTLPKGDIVFLKFNNGVWSKLPNGRYVEKTKIEEPTAVSSINAVKYGKAILNWNQQAFKSHQQPYELIPMDKPEIGKPLSILVLHQGKPVENVKVGSGEDAPFNLTNKQGIATFLVQKGENRIWAEFNEDDVPNANYDKRSIEYLLTFDVE</sequence>
<feature type="chain" id="PRO_5008358881" evidence="1">
    <location>
        <begin position="22"/>
        <end position="230"/>
    </location>
</feature>